<comment type="similarity">
    <text evidence="5">Belongs to the TRAFAC class myosin-kinesin ATPase superfamily. Kinesin family.</text>
</comment>
<dbReference type="AlphaFoldDB" id="A0A438E491"/>
<dbReference type="GO" id="GO:0008017">
    <property type="term" value="F:microtubule binding"/>
    <property type="evidence" value="ECO:0007669"/>
    <property type="project" value="InterPro"/>
</dbReference>
<comment type="caution">
    <text evidence="9">The sequence shown here is derived from an EMBL/GenBank/DDBJ whole genome shotgun (WGS) entry which is preliminary data.</text>
</comment>
<dbReference type="EMBL" id="QGNW01001404">
    <property type="protein sequence ID" value="RVW42473.1"/>
    <property type="molecule type" value="Genomic_DNA"/>
</dbReference>
<dbReference type="PANTHER" id="PTHR24115:SF1008">
    <property type="entry name" value="KINESIN-LIKE PROTEIN SUBITO"/>
    <property type="match status" value="1"/>
</dbReference>
<keyword evidence="4 5" id="KW-0505">Motor protein</keyword>
<dbReference type="PROSITE" id="PS50067">
    <property type="entry name" value="KINESIN_MOTOR_2"/>
    <property type="match status" value="1"/>
</dbReference>
<evidence type="ECO:0000256" key="4">
    <source>
        <dbReference type="ARBA" id="ARBA00023175"/>
    </source>
</evidence>
<dbReference type="GO" id="GO:0003777">
    <property type="term" value="F:microtubule motor activity"/>
    <property type="evidence" value="ECO:0007669"/>
    <property type="project" value="InterPro"/>
</dbReference>
<keyword evidence="1" id="KW-0493">Microtubule</keyword>
<feature type="binding site" evidence="5">
    <location>
        <begin position="183"/>
        <end position="190"/>
    </location>
    <ligand>
        <name>ATP</name>
        <dbReference type="ChEBI" id="CHEBI:30616"/>
    </ligand>
</feature>
<feature type="compositionally biased region" description="Polar residues" evidence="7">
    <location>
        <begin position="9"/>
        <end position="23"/>
    </location>
</feature>
<dbReference type="Proteomes" id="UP000288805">
    <property type="component" value="Unassembled WGS sequence"/>
</dbReference>
<feature type="compositionally biased region" description="Basic and acidic residues" evidence="7">
    <location>
        <begin position="438"/>
        <end position="448"/>
    </location>
</feature>
<sequence>MSLHGNGSKKPSSQSQGNAFNKRSSSSSSFKPHYFRNSSIPIQEILAMQVPQTLSTPSPENLRVFLRIRPLITLQGSGKCGSRGNQSSKSVAKNAWPQNPSTKIKRKKNKNSEICIAVNNTQSVTLSPPSHLKDLKRIKSEVYEGFSHVFSADSSQEEVYDRMVKPLVEDFINGKSGMLAALGPSGSGKTHTVFGCPREPGMVPLALQQIFKRTEGSGSEATRSFYISIFEIYSERGKGERILDLSPGGADLFMQQSSIKGLQEVVISDVAQAESLIAQGMLKRSTAMTNSNSQSSRSQCIINIRSAPNYLESDVGVQLNSAVLTIVDLAGAEREKRTGNQVQEGSCTTIKESKRMDNNLGPDCLRAISSTTHQWFWIVSEVIVGASKESQEATTETFSELFGHSFTFHMTCFHFLSFYLTLELFYSIVYADAPGKGQSREAQGDWNRKSSGSVPRNSKLDVYDSTFLKLNGVELAKRERNNQIMQGFAKALWNVLKQYKEKLEEAENQVQSLRESLKSEKAKYFELDKEMKDLKSHCSCCKEKVVEATLPKENSNSELTVDDSSQLEGHGSSNIDEINMGVSLNLDLEAFEHGSTPAKCDSSVQQELDAFLQVESSDMVDSNCLCIKDFQHQNSQVIQGVPSSDMVGFECIDNELKHNATYNQKHWSFSRNGKSAEDLNELKYLEIDDNNLKAEVTAGTKLSKSLFSSSQSPVMVSDNNCSSVELDQLHTEEDKVILFYFFYVLNHNAVIYYLDCLSNICHTI</sequence>
<feature type="domain" description="Kinesin motor" evidence="8">
    <location>
        <begin position="61"/>
        <end position="341"/>
    </location>
</feature>
<evidence type="ECO:0000259" key="8">
    <source>
        <dbReference type="PROSITE" id="PS50067"/>
    </source>
</evidence>
<evidence type="ECO:0000256" key="6">
    <source>
        <dbReference type="SAM" id="Coils"/>
    </source>
</evidence>
<evidence type="ECO:0000313" key="10">
    <source>
        <dbReference type="Proteomes" id="UP000288805"/>
    </source>
</evidence>
<dbReference type="Pfam" id="PF00225">
    <property type="entry name" value="Kinesin"/>
    <property type="match status" value="1"/>
</dbReference>
<dbReference type="SUPFAM" id="SSF52540">
    <property type="entry name" value="P-loop containing nucleoside triphosphate hydrolases"/>
    <property type="match status" value="1"/>
</dbReference>
<keyword evidence="2 5" id="KW-0547">Nucleotide-binding</keyword>
<protein>
    <submittedName>
        <fullName evidence="9">Kinesin-like protein KIN-6</fullName>
    </submittedName>
</protein>
<keyword evidence="6" id="KW-0175">Coiled coil</keyword>
<dbReference type="GO" id="GO:0005874">
    <property type="term" value="C:microtubule"/>
    <property type="evidence" value="ECO:0007669"/>
    <property type="project" value="UniProtKB-KW"/>
</dbReference>
<dbReference type="Gene3D" id="3.40.850.10">
    <property type="entry name" value="Kinesin motor domain"/>
    <property type="match status" value="1"/>
</dbReference>
<dbReference type="InterPro" id="IPR027417">
    <property type="entry name" value="P-loop_NTPase"/>
</dbReference>
<feature type="region of interest" description="Disordered" evidence="7">
    <location>
        <begin position="437"/>
        <end position="457"/>
    </location>
</feature>
<dbReference type="PANTHER" id="PTHR24115">
    <property type="entry name" value="KINESIN-RELATED"/>
    <property type="match status" value="1"/>
</dbReference>
<evidence type="ECO:0000256" key="7">
    <source>
        <dbReference type="SAM" id="MobiDB-lite"/>
    </source>
</evidence>
<dbReference type="InterPro" id="IPR001752">
    <property type="entry name" value="Kinesin_motor_dom"/>
</dbReference>
<reference evidence="9 10" key="1">
    <citation type="journal article" date="2018" name="PLoS Genet.">
        <title>Population sequencing reveals clonal diversity and ancestral inbreeding in the grapevine cultivar Chardonnay.</title>
        <authorList>
            <person name="Roach M.J."/>
            <person name="Johnson D.L."/>
            <person name="Bohlmann J."/>
            <person name="van Vuuren H.J."/>
            <person name="Jones S.J."/>
            <person name="Pretorius I.S."/>
            <person name="Schmidt S.A."/>
            <person name="Borneman A.R."/>
        </authorList>
    </citation>
    <scope>NUCLEOTIDE SEQUENCE [LARGE SCALE GENOMIC DNA]</scope>
    <source>
        <strain evidence="10">cv. Chardonnay</strain>
        <tissue evidence="9">Leaf</tissue>
    </source>
</reference>
<feature type="coiled-coil region" evidence="6">
    <location>
        <begin position="489"/>
        <end position="530"/>
    </location>
</feature>
<gene>
    <name evidence="9" type="primary">KIN6_0</name>
    <name evidence="9" type="ORF">CK203_087814</name>
</gene>
<evidence type="ECO:0000256" key="5">
    <source>
        <dbReference type="PROSITE-ProRule" id="PRU00283"/>
    </source>
</evidence>
<dbReference type="GO" id="GO:0007018">
    <property type="term" value="P:microtubule-based movement"/>
    <property type="evidence" value="ECO:0007669"/>
    <property type="project" value="InterPro"/>
</dbReference>
<dbReference type="PRINTS" id="PR00380">
    <property type="entry name" value="KINESINHEAVY"/>
</dbReference>
<accession>A0A438E491</accession>
<evidence type="ECO:0000256" key="1">
    <source>
        <dbReference type="ARBA" id="ARBA00022701"/>
    </source>
</evidence>
<name>A0A438E491_VITVI</name>
<keyword evidence="3 5" id="KW-0067">ATP-binding</keyword>
<feature type="region of interest" description="Disordered" evidence="7">
    <location>
        <begin position="77"/>
        <end position="108"/>
    </location>
</feature>
<evidence type="ECO:0000256" key="2">
    <source>
        <dbReference type="ARBA" id="ARBA00022741"/>
    </source>
</evidence>
<organism evidence="9 10">
    <name type="scientific">Vitis vinifera</name>
    <name type="common">Grape</name>
    <dbReference type="NCBI Taxonomy" id="29760"/>
    <lineage>
        <taxon>Eukaryota</taxon>
        <taxon>Viridiplantae</taxon>
        <taxon>Streptophyta</taxon>
        <taxon>Embryophyta</taxon>
        <taxon>Tracheophyta</taxon>
        <taxon>Spermatophyta</taxon>
        <taxon>Magnoliopsida</taxon>
        <taxon>eudicotyledons</taxon>
        <taxon>Gunneridae</taxon>
        <taxon>Pentapetalae</taxon>
        <taxon>rosids</taxon>
        <taxon>Vitales</taxon>
        <taxon>Vitaceae</taxon>
        <taxon>Viteae</taxon>
        <taxon>Vitis</taxon>
    </lineage>
</organism>
<dbReference type="GO" id="GO:0005524">
    <property type="term" value="F:ATP binding"/>
    <property type="evidence" value="ECO:0007669"/>
    <property type="project" value="UniProtKB-UniRule"/>
</dbReference>
<dbReference type="InterPro" id="IPR036961">
    <property type="entry name" value="Kinesin_motor_dom_sf"/>
</dbReference>
<evidence type="ECO:0000313" key="9">
    <source>
        <dbReference type="EMBL" id="RVW42473.1"/>
    </source>
</evidence>
<evidence type="ECO:0000256" key="3">
    <source>
        <dbReference type="ARBA" id="ARBA00022840"/>
    </source>
</evidence>
<dbReference type="SMART" id="SM00129">
    <property type="entry name" value="KISc"/>
    <property type="match status" value="1"/>
</dbReference>
<feature type="region of interest" description="Disordered" evidence="7">
    <location>
        <begin position="555"/>
        <end position="574"/>
    </location>
</feature>
<feature type="region of interest" description="Disordered" evidence="7">
    <location>
        <begin position="1"/>
        <end position="32"/>
    </location>
</feature>
<dbReference type="InterPro" id="IPR027640">
    <property type="entry name" value="Kinesin-like_fam"/>
</dbReference>
<proteinExistence type="inferred from homology"/>
<feature type="compositionally biased region" description="Polar residues" evidence="7">
    <location>
        <begin position="83"/>
        <end position="102"/>
    </location>
</feature>